<keyword evidence="2" id="KW-1185">Reference proteome</keyword>
<gene>
    <name evidence="1" type="ORF">CEXT_411651</name>
</gene>
<organism evidence="1 2">
    <name type="scientific">Caerostris extrusa</name>
    <name type="common">Bark spider</name>
    <name type="synonym">Caerostris bankana</name>
    <dbReference type="NCBI Taxonomy" id="172846"/>
    <lineage>
        <taxon>Eukaryota</taxon>
        <taxon>Metazoa</taxon>
        <taxon>Ecdysozoa</taxon>
        <taxon>Arthropoda</taxon>
        <taxon>Chelicerata</taxon>
        <taxon>Arachnida</taxon>
        <taxon>Araneae</taxon>
        <taxon>Araneomorphae</taxon>
        <taxon>Entelegynae</taxon>
        <taxon>Araneoidea</taxon>
        <taxon>Araneidae</taxon>
        <taxon>Caerostris</taxon>
    </lineage>
</organism>
<evidence type="ECO:0000313" key="2">
    <source>
        <dbReference type="Proteomes" id="UP001054945"/>
    </source>
</evidence>
<dbReference type="AlphaFoldDB" id="A0AAV4MB27"/>
<comment type="caution">
    <text evidence="1">The sequence shown here is derived from an EMBL/GenBank/DDBJ whole genome shotgun (WGS) entry which is preliminary data.</text>
</comment>
<dbReference type="Proteomes" id="UP001054945">
    <property type="component" value="Unassembled WGS sequence"/>
</dbReference>
<sequence length="70" mass="8053">MAHLLKNQLNRSIHVSDESSSRFFVLPVQKAFYRSPPLFCPAGMDNGEVQRNNGHLDRIMNLELLPLDHH</sequence>
<name>A0AAV4MB27_CAEEX</name>
<protein>
    <submittedName>
        <fullName evidence="1">Uncharacterized protein</fullName>
    </submittedName>
</protein>
<dbReference type="EMBL" id="BPLR01019451">
    <property type="protein sequence ID" value="GIX68024.1"/>
    <property type="molecule type" value="Genomic_DNA"/>
</dbReference>
<reference evidence="1 2" key="1">
    <citation type="submission" date="2021-06" db="EMBL/GenBank/DDBJ databases">
        <title>Caerostris extrusa draft genome.</title>
        <authorList>
            <person name="Kono N."/>
            <person name="Arakawa K."/>
        </authorList>
    </citation>
    <scope>NUCLEOTIDE SEQUENCE [LARGE SCALE GENOMIC DNA]</scope>
</reference>
<evidence type="ECO:0000313" key="1">
    <source>
        <dbReference type="EMBL" id="GIX68024.1"/>
    </source>
</evidence>
<proteinExistence type="predicted"/>
<accession>A0AAV4MB27</accession>